<evidence type="ECO:0008006" key="3">
    <source>
        <dbReference type="Google" id="ProtNLM"/>
    </source>
</evidence>
<dbReference type="EMBL" id="WTFF01000178">
    <property type="protein sequence ID" value="MBW5484613.1"/>
    <property type="molecule type" value="Genomic_DNA"/>
</dbReference>
<evidence type="ECO:0000313" key="2">
    <source>
        <dbReference type="Proteomes" id="UP000812013"/>
    </source>
</evidence>
<accession>A0ABS6ZA42</accession>
<dbReference type="Proteomes" id="UP000812013">
    <property type="component" value="Unassembled WGS sequence"/>
</dbReference>
<organism evidence="1 2">
    <name type="scientific">Streptomyces bambusae</name>
    <dbReference type="NCBI Taxonomy" id="1550616"/>
    <lineage>
        <taxon>Bacteria</taxon>
        <taxon>Bacillati</taxon>
        <taxon>Actinomycetota</taxon>
        <taxon>Actinomycetes</taxon>
        <taxon>Kitasatosporales</taxon>
        <taxon>Streptomycetaceae</taxon>
        <taxon>Streptomyces</taxon>
    </lineage>
</organism>
<reference evidence="1 2" key="1">
    <citation type="submission" date="2019-12" db="EMBL/GenBank/DDBJ databases">
        <title>Genome sequence of Streptomyces bambusae.</title>
        <authorList>
            <person name="Bansal K."/>
            <person name="Choksket S."/>
            <person name="Korpole S."/>
            <person name="Patil P.B."/>
        </authorList>
    </citation>
    <scope>NUCLEOTIDE SEQUENCE [LARGE SCALE GENOMIC DNA]</scope>
    <source>
        <strain evidence="1 2">SK60</strain>
    </source>
</reference>
<gene>
    <name evidence="1" type="ORF">GPJ59_22720</name>
</gene>
<protein>
    <recommendedName>
        <fullName evidence="3">Transposase</fullName>
    </recommendedName>
</protein>
<sequence>MPRTRAPVERGIARLKSWGIFRHARCSPTRMTSIARAVLAVGLDDRRPVSRVRREPCGG</sequence>
<proteinExistence type="predicted"/>
<comment type="caution">
    <text evidence="1">The sequence shown here is derived from an EMBL/GenBank/DDBJ whole genome shotgun (WGS) entry which is preliminary data.</text>
</comment>
<keyword evidence="2" id="KW-1185">Reference proteome</keyword>
<name>A0ABS6ZA42_9ACTN</name>
<evidence type="ECO:0000313" key="1">
    <source>
        <dbReference type="EMBL" id="MBW5484613.1"/>
    </source>
</evidence>